<sequence>MRVSSWGKSSNYWFCCPDVAFTPHPALNADHYHKLPAPGAFFVSVNHDNGWFTVLLFGDI</sequence>
<dbReference type="AlphaFoldDB" id="A0A854BXK1"/>
<proteinExistence type="predicted"/>
<accession>A0A854BXK1</accession>
<gene>
    <name evidence="1" type="ORF">AWP47_20505</name>
</gene>
<reference evidence="1 2" key="1">
    <citation type="journal article" date="2017" name="Front. Cell. Infect. Microbiol.">
        <title>Chaperone-usher pili loci of human colonization factor-negative enterotoxigenic Escherichia coli.</title>
        <authorList>
            <person name="Del Canto F."/>
            <person name="Vidal R."/>
            <person name="Stine O.C."/>
            <person name="Pop M."/>
        </authorList>
    </citation>
    <scope>NUCLEOTIDE SEQUENCE [LARGE SCALE GENOMIC DNA]</scope>
    <source>
        <strain evidence="1 2">700324</strain>
    </source>
</reference>
<dbReference type="Proteomes" id="UP000185794">
    <property type="component" value="Unassembled WGS sequence"/>
</dbReference>
<organism evidence="1 2">
    <name type="scientific">Escherichia coli</name>
    <dbReference type="NCBI Taxonomy" id="562"/>
    <lineage>
        <taxon>Bacteria</taxon>
        <taxon>Pseudomonadati</taxon>
        <taxon>Pseudomonadota</taxon>
        <taxon>Gammaproteobacteria</taxon>
        <taxon>Enterobacterales</taxon>
        <taxon>Enterobacteriaceae</taxon>
        <taxon>Escherichia</taxon>
    </lineage>
</organism>
<dbReference type="EMBL" id="LRKC01000154">
    <property type="protein sequence ID" value="OKV07067.1"/>
    <property type="molecule type" value="Genomic_DNA"/>
</dbReference>
<comment type="caution">
    <text evidence="1">The sequence shown here is derived from an EMBL/GenBank/DDBJ whole genome shotgun (WGS) entry which is preliminary data.</text>
</comment>
<evidence type="ECO:0000313" key="2">
    <source>
        <dbReference type="Proteomes" id="UP000185794"/>
    </source>
</evidence>
<name>A0A854BXK1_ECOLX</name>
<protein>
    <submittedName>
        <fullName evidence="1">Uncharacterized protein</fullName>
    </submittedName>
</protein>
<evidence type="ECO:0000313" key="1">
    <source>
        <dbReference type="EMBL" id="OKV07067.1"/>
    </source>
</evidence>